<comment type="caution">
    <text evidence="1">The sequence shown here is derived from an EMBL/GenBank/DDBJ whole genome shotgun (WGS) entry which is preliminary data.</text>
</comment>
<reference evidence="1" key="1">
    <citation type="submission" date="2022-02" db="EMBL/GenBank/DDBJ databases">
        <title>Plant Genome Project.</title>
        <authorList>
            <person name="Zhang R.-G."/>
        </authorList>
    </citation>
    <scope>NUCLEOTIDE SEQUENCE</scope>
    <source>
        <strain evidence="1">AT1</strain>
    </source>
</reference>
<dbReference type="EMBL" id="CM046398">
    <property type="protein sequence ID" value="KAI8531754.1"/>
    <property type="molecule type" value="Genomic_DNA"/>
</dbReference>
<proteinExistence type="predicted"/>
<dbReference type="Proteomes" id="UP001062846">
    <property type="component" value="Chromosome 11"/>
</dbReference>
<sequence>MRTMAKANVALGFFCFLLSIVCTSSRHTTTWTGEKRMLARTWCVANPIAGDDKLNIAIDYYCRQPRVDCSLIKPGGPCFQPNSVREHASVVLNLYYKSHNGISPYCPPEVGVIRIVDP</sequence>
<evidence type="ECO:0000313" key="2">
    <source>
        <dbReference type="Proteomes" id="UP001062846"/>
    </source>
</evidence>
<evidence type="ECO:0000313" key="1">
    <source>
        <dbReference type="EMBL" id="KAI8531754.1"/>
    </source>
</evidence>
<organism evidence="1 2">
    <name type="scientific">Rhododendron molle</name>
    <name type="common">Chinese azalea</name>
    <name type="synonym">Azalea mollis</name>
    <dbReference type="NCBI Taxonomy" id="49168"/>
    <lineage>
        <taxon>Eukaryota</taxon>
        <taxon>Viridiplantae</taxon>
        <taxon>Streptophyta</taxon>
        <taxon>Embryophyta</taxon>
        <taxon>Tracheophyta</taxon>
        <taxon>Spermatophyta</taxon>
        <taxon>Magnoliopsida</taxon>
        <taxon>eudicotyledons</taxon>
        <taxon>Gunneridae</taxon>
        <taxon>Pentapetalae</taxon>
        <taxon>asterids</taxon>
        <taxon>Ericales</taxon>
        <taxon>Ericaceae</taxon>
        <taxon>Ericoideae</taxon>
        <taxon>Rhodoreae</taxon>
        <taxon>Rhododendron</taxon>
    </lineage>
</organism>
<keyword evidence="2" id="KW-1185">Reference proteome</keyword>
<protein>
    <submittedName>
        <fullName evidence="1">Uncharacterized protein</fullName>
    </submittedName>
</protein>
<gene>
    <name evidence="1" type="ORF">RHMOL_Rhmol11G0160200</name>
</gene>
<name>A0ACC0LTT4_RHOML</name>
<accession>A0ACC0LTT4</accession>